<gene>
    <name evidence="4" type="ORF">GCM10011410_18240</name>
</gene>
<keyword evidence="5" id="KW-1185">Reference proteome</keyword>
<feature type="transmembrane region" description="Helical" evidence="2">
    <location>
        <begin position="98"/>
        <end position="128"/>
    </location>
</feature>
<evidence type="ECO:0000259" key="3">
    <source>
        <dbReference type="Pfam" id="PF08044"/>
    </source>
</evidence>
<dbReference type="Proteomes" id="UP000641514">
    <property type="component" value="Unassembled WGS sequence"/>
</dbReference>
<name>A0A916XDJ4_9ACTN</name>
<protein>
    <recommendedName>
        <fullName evidence="3">DUF1707 domain-containing protein</fullName>
    </recommendedName>
</protein>
<dbReference type="EMBL" id="BMJH01000002">
    <property type="protein sequence ID" value="GGC66037.1"/>
    <property type="molecule type" value="Genomic_DNA"/>
</dbReference>
<evidence type="ECO:0000256" key="2">
    <source>
        <dbReference type="SAM" id="Phobius"/>
    </source>
</evidence>
<evidence type="ECO:0000256" key="1">
    <source>
        <dbReference type="SAM" id="MobiDB-lite"/>
    </source>
</evidence>
<keyword evidence="2" id="KW-0812">Transmembrane</keyword>
<reference evidence="4" key="2">
    <citation type="submission" date="2020-09" db="EMBL/GenBank/DDBJ databases">
        <authorList>
            <person name="Sun Q."/>
            <person name="Zhou Y."/>
        </authorList>
    </citation>
    <scope>NUCLEOTIDE SEQUENCE</scope>
    <source>
        <strain evidence="4">CGMCC 1.15478</strain>
    </source>
</reference>
<dbReference type="InterPro" id="IPR012551">
    <property type="entry name" value="DUF1707_SHOCT-like"/>
</dbReference>
<evidence type="ECO:0000313" key="5">
    <source>
        <dbReference type="Proteomes" id="UP000641514"/>
    </source>
</evidence>
<dbReference type="Pfam" id="PF08044">
    <property type="entry name" value="DUF1707"/>
    <property type="match status" value="1"/>
</dbReference>
<reference evidence="4" key="1">
    <citation type="journal article" date="2014" name="Int. J. Syst. Evol. Microbiol.">
        <title>Complete genome sequence of Corynebacterium casei LMG S-19264T (=DSM 44701T), isolated from a smear-ripened cheese.</title>
        <authorList>
            <consortium name="US DOE Joint Genome Institute (JGI-PGF)"/>
            <person name="Walter F."/>
            <person name="Albersmeier A."/>
            <person name="Kalinowski J."/>
            <person name="Ruckert C."/>
        </authorList>
    </citation>
    <scope>NUCLEOTIDE SEQUENCE</scope>
    <source>
        <strain evidence="4">CGMCC 1.15478</strain>
    </source>
</reference>
<evidence type="ECO:0000313" key="4">
    <source>
        <dbReference type="EMBL" id="GGC66037.1"/>
    </source>
</evidence>
<feature type="compositionally biased region" description="Low complexity" evidence="1">
    <location>
        <begin position="65"/>
        <end position="85"/>
    </location>
</feature>
<accession>A0A916XDJ4</accession>
<sequence length="137" mass="14915">MGMGDEPDIRVGHAERQRALHALNEHFTAGRLTLLEFDDRTARATVALTRSELDALFSDLPPLPASQSPAGSPLPAASASPSAPVPFRQRIPRDTIMALTPFAALFLFITVGHWMFFLLIPVTAIVLYSGDDDDDDD</sequence>
<dbReference type="AlphaFoldDB" id="A0A916XDJ4"/>
<keyword evidence="2" id="KW-1133">Transmembrane helix</keyword>
<feature type="region of interest" description="Disordered" evidence="1">
    <location>
        <begin position="64"/>
        <end position="85"/>
    </location>
</feature>
<proteinExistence type="predicted"/>
<comment type="caution">
    <text evidence="4">The sequence shown here is derived from an EMBL/GenBank/DDBJ whole genome shotgun (WGS) entry which is preliminary data.</text>
</comment>
<feature type="domain" description="DUF1707" evidence="3">
    <location>
        <begin position="9"/>
        <end position="61"/>
    </location>
</feature>
<keyword evidence="2" id="KW-0472">Membrane</keyword>
<organism evidence="4 5">
    <name type="scientific">Hoyosella rhizosphaerae</name>
    <dbReference type="NCBI Taxonomy" id="1755582"/>
    <lineage>
        <taxon>Bacteria</taxon>
        <taxon>Bacillati</taxon>
        <taxon>Actinomycetota</taxon>
        <taxon>Actinomycetes</taxon>
        <taxon>Mycobacteriales</taxon>
        <taxon>Hoyosellaceae</taxon>
        <taxon>Hoyosella</taxon>
    </lineage>
</organism>